<proteinExistence type="predicted"/>
<evidence type="ECO:0000313" key="2">
    <source>
        <dbReference type="Proteomes" id="UP000053424"/>
    </source>
</evidence>
<name>A0A0C3CYE4_HEBCY</name>
<dbReference type="Proteomes" id="UP000053424">
    <property type="component" value="Unassembled WGS sequence"/>
</dbReference>
<dbReference type="HOGENOM" id="CLU_994229_0_0_1"/>
<dbReference type="AlphaFoldDB" id="A0A0C3CYE4"/>
<reference evidence="2" key="2">
    <citation type="submission" date="2015-01" db="EMBL/GenBank/DDBJ databases">
        <title>Evolutionary Origins and Diversification of the Mycorrhizal Mutualists.</title>
        <authorList>
            <consortium name="DOE Joint Genome Institute"/>
            <consortium name="Mycorrhizal Genomics Consortium"/>
            <person name="Kohler A."/>
            <person name="Kuo A."/>
            <person name="Nagy L.G."/>
            <person name="Floudas D."/>
            <person name="Copeland A."/>
            <person name="Barry K.W."/>
            <person name="Cichocki N."/>
            <person name="Veneault-Fourrey C."/>
            <person name="LaButti K."/>
            <person name="Lindquist E.A."/>
            <person name="Lipzen A."/>
            <person name="Lundell T."/>
            <person name="Morin E."/>
            <person name="Murat C."/>
            <person name="Riley R."/>
            <person name="Ohm R."/>
            <person name="Sun H."/>
            <person name="Tunlid A."/>
            <person name="Henrissat B."/>
            <person name="Grigoriev I.V."/>
            <person name="Hibbett D.S."/>
            <person name="Martin F."/>
        </authorList>
    </citation>
    <scope>NUCLEOTIDE SEQUENCE [LARGE SCALE GENOMIC DNA]</scope>
    <source>
        <strain evidence="2">h7</strain>
    </source>
</reference>
<reference evidence="1 2" key="1">
    <citation type="submission" date="2014-04" db="EMBL/GenBank/DDBJ databases">
        <authorList>
            <consortium name="DOE Joint Genome Institute"/>
            <person name="Kuo A."/>
            <person name="Gay G."/>
            <person name="Dore J."/>
            <person name="Kohler A."/>
            <person name="Nagy L.G."/>
            <person name="Floudas D."/>
            <person name="Copeland A."/>
            <person name="Barry K.W."/>
            <person name="Cichocki N."/>
            <person name="Veneault-Fourrey C."/>
            <person name="LaButti K."/>
            <person name="Lindquist E.A."/>
            <person name="Lipzen A."/>
            <person name="Lundell T."/>
            <person name="Morin E."/>
            <person name="Murat C."/>
            <person name="Sun H."/>
            <person name="Tunlid A."/>
            <person name="Henrissat B."/>
            <person name="Grigoriev I.V."/>
            <person name="Hibbett D.S."/>
            <person name="Martin F."/>
            <person name="Nordberg H.P."/>
            <person name="Cantor M.N."/>
            <person name="Hua S.X."/>
        </authorList>
    </citation>
    <scope>NUCLEOTIDE SEQUENCE [LARGE SCALE GENOMIC DNA]</scope>
    <source>
        <strain evidence="2">h7</strain>
    </source>
</reference>
<dbReference type="STRING" id="686832.A0A0C3CYE4"/>
<sequence length="322" mass="35972">MSLQNIIPTIVVGYDPDKVPLNSTSTTPYAPRLAMPPMSIRPYHIVYHPSLLQDMMDSLREYLQTAPGANDPPDPYLTLQINEVSTPQSHANSPLSNKVSTTETWTNHFAVIKRCVREIDQNPTYPQTSASTTIYGQTPDLIVHSIRDGPARIHREDKSHSVFSTHAPNVLRMARAVDEQGALIGTRLRMADVERDHWSIIFKIGLSMISGAIPYAILFGGDRFMVFSLFMDPNTIGAPRYGLYCSDIVKVSNVSTPFIPLVTFMLLGRDTPALLSSKSEIPVCLDSPVLQSEAVVTRGPKKRYSMDNNLTMTKFVRFFLSW</sequence>
<protein>
    <submittedName>
        <fullName evidence="1">Uncharacterized protein</fullName>
    </submittedName>
</protein>
<dbReference type="OrthoDB" id="2523927at2759"/>
<accession>A0A0C3CYE4</accession>
<evidence type="ECO:0000313" key="1">
    <source>
        <dbReference type="EMBL" id="KIM49164.1"/>
    </source>
</evidence>
<keyword evidence="2" id="KW-1185">Reference proteome</keyword>
<gene>
    <name evidence="1" type="ORF">M413DRAFT_60545</name>
</gene>
<organism evidence="1 2">
    <name type="scientific">Hebeloma cylindrosporum</name>
    <dbReference type="NCBI Taxonomy" id="76867"/>
    <lineage>
        <taxon>Eukaryota</taxon>
        <taxon>Fungi</taxon>
        <taxon>Dikarya</taxon>
        <taxon>Basidiomycota</taxon>
        <taxon>Agaricomycotina</taxon>
        <taxon>Agaricomycetes</taxon>
        <taxon>Agaricomycetidae</taxon>
        <taxon>Agaricales</taxon>
        <taxon>Agaricineae</taxon>
        <taxon>Hymenogastraceae</taxon>
        <taxon>Hebeloma</taxon>
    </lineage>
</organism>
<dbReference type="EMBL" id="KN831768">
    <property type="protein sequence ID" value="KIM49164.1"/>
    <property type="molecule type" value="Genomic_DNA"/>
</dbReference>